<protein>
    <submittedName>
        <fullName evidence="3">Response regulator</fullName>
    </submittedName>
</protein>
<dbReference type="RefSeq" id="WP_218282949.1">
    <property type="nucleotide sequence ID" value="NZ_CP078093.1"/>
</dbReference>
<proteinExistence type="predicted"/>
<accession>A0ABX8RB25</accession>
<dbReference type="InterPro" id="IPR013972">
    <property type="entry name" value="YcbB"/>
</dbReference>
<dbReference type="InterPro" id="IPR052048">
    <property type="entry name" value="ST_Response_Regulator"/>
</dbReference>
<dbReference type="Pfam" id="PF00072">
    <property type="entry name" value="Response_reg"/>
    <property type="match status" value="1"/>
</dbReference>
<dbReference type="PANTHER" id="PTHR43228:SF8">
    <property type="entry name" value="TRANSCRIPTIONAL REGULATORY PROTEIN GLNL"/>
    <property type="match status" value="1"/>
</dbReference>
<dbReference type="Proteomes" id="UP000886818">
    <property type="component" value="Chromosome"/>
</dbReference>
<keyword evidence="1" id="KW-0597">Phosphoprotein</keyword>
<dbReference type="PANTHER" id="PTHR43228">
    <property type="entry name" value="TWO-COMPONENT RESPONSE REGULATOR"/>
    <property type="match status" value="1"/>
</dbReference>
<keyword evidence="4" id="KW-1185">Reference proteome</keyword>
<dbReference type="Pfam" id="PF08664">
    <property type="entry name" value="YcbB"/>
    <property type="match status" value="1"/>
</dbReference>
<reference evidence="3" key="1">
    <citation type="submission" date="2021-07" db="EMBL/GenBank/DDBJ databases">
        <title>Complete genome sequence of Crassaminicella sp. 143-21, isolated from a deep-sea hydrothermal vent.</title>
        <authorList>
            <person name="Li X."/>
        </authorList>
    </citation>
    <scope>NUCLEOTIDE SEQUENCE</scope>
    <source>
        <strain evidence="3">143-21</strain>
    </source>
</reference>
<evidence type="ECO:0000313" key="3">
    <source>
        <dbReference type="EMBL" id="QXM06253.1"/>
    </source>
</evidence>
<evidence type="ECO:0000313" key="4">
    <source>
        <dbReference type="Proteomes" id="UP000886818"/>
    </source>
</evidence>
<gene>
    <name evidence="3" type="ORF">KVH43_13085</name>
</gene>
<dbReference type="InterPro" id="IPR001789">
    <property type="entry name" value="Sig_transdc_resp-reg_receiver"/>
</dbReference>
<dbReference type="PROSITE" id="PS50110">
    <property type="entry name" value="RESPONSE_REGULATORY"/>
    <property type="match status" value="1"/>
</dbReference>
<name>A0ABX8RB25_9CLOT</name>
<evidence type="ECO:0000259" key="2">
    <source>
        <dbReference type="PROSITE" id="PS50110"/>
    </source>
</evidence>
<organism evidence="3 4">
    <name type="scientific">Crassaminicella indica</name>
    <dbReference type="NCBI Taxonomy" id="2855394"/>
    <lineage>
        <taxon>Bacteria</taxon>
        <taxon>Bacillati</taxon>
        <taxon>Bacillota</taxon>
        <taxon>Clostridia</taxon>
        <taxon>Eubacteriales</taxon>
        <taxon>Clostridiaceae</taxon>
        <taxon>Crassaminicella</taxon>
    </lineage>
</organism>
<dbReference type="SMART" id="SM00448">
    <property type="entry name" value="REC"/>
    <property type="match status" value="1"/>
</dbReference>
<feature type="domain" description="Response regulatory" evidence="2">
    <location>
        <begin position="4"/>
        <end position="120"/>
    </location>
</feature>
<dbReference type="EMBL" id="CP078093">
    <property type="protein sequence ID" value="QXM06253.1"/>
    <property type="molecule type" value="Genomic_DNA"/>
</dbReference>
<feature type="modified residue" description="4-aspartylphosphate" evidence="1">
    <location>
        <position position="55"/>
    </location>
</feature>
<sequence>MLNTFLIIDDDINIRKMLKHLIIKNNLGKVLEELDNGEYAAEEILFYNPDIVLIDFLLPIKDGIEIIESAKALGYNGKFIMISQVEDYDMIGKAYENGIVFFIHKPINMIEALNIIKGVCHNIELEKSVALIKNAVFNIEKSSYITDKPSINNQMINIFTDIGIISESGSNDLINVIEKVLIFKRKNFSSNYQLQDIYRKIAEEENAIKNTHINARTIEQRIRRTILKALENVAVLGNDDYYNNKFIEYSTILFDFKQVKQEIKHINNSKEDRGKINIKKFIEGIISKLNF</sequence>
<evidence type="ECO:0000256" key="1">
    <source>
        <dbReference type="PROSITE-ProRule" id="PRU00169"/>
    </source>
</evidence>